<evidence type="ECO:0000256" key="2">
    <source>
        <dbReference type="ARBA" id="ARBA00022448"/>
    </source>
</evidence>
<gene>
    <name evidence="14" type="ORF">SFOMI_0642</name>
</gene>
<evidence type="ECO:0000256" key="3">
    <source>
        <dbReference type="ARBA" id="ARBA00022452"/>
    </source>
</evidence>
<evidence type="ECO:0000256" key="10">
    <source>
        <dbReference type="PROSITE-ProRule" id="PRU01360"/>
    </source>
</evidence>
<dbReference type="InterPro" id="IPR000531">
    <property type="entry name" value="Beta-barrel_TonB"/>
</dbReference>
<evidence type="ECO:0000256" key="7">
    <source>
        <dbReference type="ARBA" id="ARBA00023077"/>
    </source>
</evidence>
<protein>
    <submittedName>
        <fullName evidence="14">TonB-dependent receptor</fullName>
    </submittedName>
</protein>
<reference evidence="14 15" key="1">
    <citation type="journal article" date="2013" name="Biodegradation">
        <title>Occurrence of 4-tert-butylphenol (4-t-BP) biodegradation in an aquatic sample caused by the presence of Spirodela polyrrhiza and isolation of a 4-t-BP-utilizing bacterium.</title>
        <authorList>
            <person name="Ogata Y."/>
            <person name="Toyama T."/>
            <person name="Yu N."/>
            <person name="Wang X."/>
            <person name="Sei K."/>
            <person name="Ike M."/>
        </authorList>
    </citation>
    <scope>NUCLEOTIDE SEQUENCE [LARGE SCALE GENOMIC DNA]</scope>
    <source>
        <strain evidence="14 15">OMI</strain>
    </source>
</reference>
<dbReference type="InterPro" id="IPR039426">
    <property type="entry name" value="TonB-dep_rcpt-like"/>
</dbReference>
<comment type="caution">
    <text evidence="14">The sequence shown here is derived from an EMBL/GenBank/DDBJ whole genome shotgun (WGS) entry which is preliminary data.</text>
</comment>
<dbReference type="Gene3D" id="2.40.170.20">
    <property type="entry name" value="TonB-dependent receptor, beta-barrel domain"/>
    <property type="match status" value="1"/>
</dbReference>
<evidence type="ECO:0000256" key="9">
    <source>
        <dbReference type="ARBA" id="ARBA00023237"/>
    </source>
</evidence>
<dbReference type="GO" id="GO:0009279">
    <property type="term" value="C:cell outer membrane"/>
    <property type="evidence" value="ECO:0007669"/>
    <property type="project" value="UniProtKB-SubCell"/>
</dbReference>
<keyword evidence="3 10" id="KW-1134">Transmembrane beta strand</keyword>
<dbReference type="Pfam" id="PF07715">
    <property type="entry name" value="Plug"/>
    <property type="match status" value="1"/>
</dbReference>
<keyword evidence="5 10" id="KW-0812">Transmembrane</keyword>
<comment type="similarity">
    <text evidence="10 11">Belongs to the TonB-dependent receptor family.</text>
</comment>
<dbReference type="Pfam" id="PF00593">
    <property type="entry name" value="TonB_dep_Rec_b-barrel"/>
    <property type="match status" value="1"/>
</dbReference>
<dbReference type="InterPro" id="IPR036942">
    <property type="entry name" value="Beta-barrel_TonB_sf"/>
</dbReference>
<dbReference type="Gene3D" id="2.170.130.10">
    <property type="entry name" value="TonB-dependent receptor, plug domain"/>
    <property type="match status" value="1"/>
</dbReference>
<evidence type="ECO:0000256" key="1">
    <source>
        <dbReference type="ARBA" id="ARBA00004571"/>
    </source>
</evidence>
<dbReference type="Gene3D" id="3.55.50.30">
    <property type="match status" value="1"/>
</dbReference>
<keyword evidence="14" id="KW-0675">Receptor</keyword>
<dbReference type="EMBL" id="BEWI01000030">
    <property type="protein sequence ID" value="GAY20120.1"/>
    <property type="molecule type" value="Genomic_DNA"/>
</dbReference>
<dbReference type="RefSeq" id="WP_099185339.1">
    <property type="nucleotide sequence ID" value="NZ_BEWI01000030.1"/>
</dbReference>
<evidence type="ECO:0000256" key="4">
    <source>
        <dbReference type="ARBA" id="ARBA00022496"/>
    </source>
</evidence>
<keyword evidence="9 10" id="KW-0998">Cell outer membrane</keyword>
<dbReference type="PANTHER" id="PTHR47234">
    <property type="match status" value="1"/>
</dbReference>
<evidence type="ECO:0000259" key="13">
    <source>
        <dbReference type="SMART" id="SM00965"/>
    </source>
</evidence>
<evidence type="ECO:0000256" key="6">
    <source>
        <dbReference type="ARBA" id="ARBA00023004"/>
    </source>
</evidence>
<dbReference type="AlphaFoldDB" id="A0A292ZB88"/>
<evidence type="ECO:0000256" key="12">
    <source>
        <dbReference type="SAM" id="SignalP"/>
    </source>
</evidence>
<keyword evidence="4" id="KW-0406">Ion transport</keyword>
<keyword evidence="4" id="KW-0410">Iron transport</keyword>
<accession>A0A292ZB88</accession>
<evidence type="ECO:0000256" key="8">
    <source>
        <dbReference type="ARBA" id="ARBA00023136"/>
    </source>
</evidence>
<dbReference type="InterPro" id="IPR012910">
    <property type="entry name" value="Plug_dom"/>
</dbReference>
<evidence type="ECO:0000313" key="15">
    <source>
        <dbReference type="Proteomes" id="UP000221538"/>
    </source>
</evidence>
<keyword evidence="2 10" id="KW-0813">Transport</keyword>
<evidence type="ECO:0000256" key="11">
    <source>
        <dbReference type="RuleBase" id="RU003357"/>
    </source>
</evidence>
<sequence>MTEKRFHGLAALLAGVAVTTLPMPALAQSDQTYQFDIQEQDLGDALRSVAAKAGWELYAPAEEVNGVPAPKLEGALTVRQAIERLLAGTKLRARFRDGAVIIRGRSATVAAADDEAADSEIIVTGTHIRSGETTSPVISASRDAIQKSGRTNLGDYIRDLPQNFNGGQNPGVVGGGTQGGSENLASTSTLNLRGLGPDATLTLINGHRVAYDGAFQGVDISAIPLAALERLEIVADGASALYGSDAVGGVANIILRRDFDGIWSSARISGTTEGGNFQQQYGLVTGARWRGGGFMASGDFNRSTAIVAGQRSVTDHLHRSATLLPAQRQYSAVFAGHQRLSDQIEFEFDGQYSRRRSNSASPLTTTAPATTSGYLYSPSVESYSVTPSVRLSLSSGWEVSLSGTLGRSLTEVESRSFSGDALASVTQVAYDNQIRSIELRGDGTLVSLPGGDVGLALGAGYRGFSLDAESRRHIGASTVNLLNIDHKENVVFAFGELAIPVFGPGNSRPFLDFFQLTGAVRYERYDGLASVASPKLGFIYRPSPAFTIRGGWGKSFKAPTFYQRYKTYQALLLPAALLGATGDTASRPVLYVAGGNADLQPERATVWNISASYEPQAMPALRIEANYFNVRYRNRVADPIASVLGVLTNPVYASLVTFDPDEALLDRLIAPAASALGLQNITGRPYDPSTVYAVVDARSNNTAYQSAEGIDLSARYRFDLDAGGRVDFTAGASYIKSERRLIESERPASFAGVIFRSPHWRARGGATFERDNVALSAFLQYVGGVTDNRIEPDIRVGSFLAADLSAKLSGSTGIWRGTDLTLTISNIFNEMPDRIRSRSAIDPGYDSTNYSILGRTISVTLAKRW</sequence>
<feature type="domain" description="Secretin/TonB short N-terminal" evidence="13">
    <location>
        <begin position="55"/>
        <end position="105"/>
    </location>
</feature>
<dbReference type="Proteomes" id="UP000221538">
    <property type="component" value="Unassembled WGS sequence"/>
</dbReference>
<keyword evidence="7 11" id="KW-0798">TonB box</keyword>
<dbReference type="PROSITE" id="PS52016">
    <property type="entry name" value="TONB_DEPENDENT_REC_3"/>
    <property type="match status" value="1"/>
</dbReference>
<keyword evidence="12" id="KW-0732">Signal</keyword>
<keyword evidence="6" id="KW-0408">Iron</keyword>
<feature type="chain" id="PRO_5012832793" evidence="12">
    <location>
        <begin position="28"/>
        <end position="865"/>
    </location>
</feature>
<dbReference type="InterPro" id="IPR037066">
    <property type="entry name" value="Plug_dom_sf"/>
</dbReference>
<feature type="signal peptide" evidence="12">
    <location>
        <begin position="1"/>
        <end position="27"/>
    </location>
</feature>
<dbReference type="SUPFAM" id="SSF56935">
    <property type="entry name" value="Porins"/>
    <property type="match status" value="1"/>
</dbReference>
<dbReference type="SMART" id="SM00965">
    <property type="entry name" value="STN"/>
    <property type="match status" value="1"/>
</dbReference>
<dbReference type="PANTHER" id="PTHR47234:SF3">
    <property type="entry name" value="SECRETIN_TONB SHORT N-TERMINAL DOMAIN-CONTAINING PROTEIN"/>
    <property type="match status" value="1"/>
</dbReference>
<comment type="subcellular location">
    <subcellularLocation>
        <location evidence="1 10">Cell outer membrane</location>
        <topology evidence="1 10">Multi-pass membrane protein</topology>
    </subcellularLocation>
</comment>
<dbReference type="GO" id="GO:0006826">
    <property type="term" value="P:iron ion transport"/>
    <property type="evidence" value="ECO:0007669"/>
    <property type="project" value="UniProtKB-KW"/>
</dbReference>
<organism evidence="14 15">
    <name type="scientific">Sphingobium fuliginis (strain ATCC 27551)</name>
    <dbReference type="NCBI Taxonomy" id="336203"/>
    <lineage>
        <taxon>Bacteria</taxon>
        <taxon>Pseudomonadati</taxon>
        <taxon>Pseudomonadota</taxon>
        <taxon>Alphaproteobacteria</taxon>
        <taxon>Sphingomonadales</taxon>
        <taxon>Sphingomonadaceae</taxon>
        <taxon>Sphingobium</taxon>
    </lineage>
</organism>
<keyword evidence="8 10" id="KW-0472">Membrane</keyword>
<dbReference type="InterPro" id="IPR011662">
    <property type="entry name" value="Secretin/TonB_short_N"/>
</dbReference>
<evidence type="ECO:0000256" key="5">
    <source>
        <dbReference type="ARBA" id="ARBA00022692"/>
    </source>
</evidence>
<evidence type="ECO:0000313" key="14">
    <source>
        <dbReference type="EMBL" id="GAY20120.1"/>
    </source>
</evidence>
<proteinExistence type="inferred from homology"/>
<name>A0A292ZB88_SPHSA</name>
<reference evidence="14 15" key="2">
    <citation type="journal article" date="2013" name="Environ. Sci. Technol.">
        <title>The 4-tert-butylphenol-utilizing bacterium Sphingobium fuliginis OMI can degrade bisphenols via phenolic ring hydroxylation and meta-cleavage pathway.</title>
        <authorList>
            <person name="Ogata Y."/>
            <person name="Goda S."/>
            <person name="Toyama T."/>
            <person name="Sei K."/>
            <person name="Ike M."/>
        </authorList>
    </citation>
    <scope>NUCLEOTIDE SEQUENCE [LARGE SCALE GENOMIC DNA]</scope>
    <source>
        <strain evidence="14 15">OMI</strain>
    </source>
</reference>